<evidence type="ECO:0000313" key="16">
    <source>
        <dbReference type="Proteomes" id="UP000447434"/>
    </source>
</evidence>
<keyword evidence="7" id="KW-0418">Kinase</keyword>
<dbReference type="PANTHER" id="PTHR47984:SF14">
    <property type="entry name" value="OS01G0323000 PROTEIN"/>
    <property type="match status" value="1"/>
</dbReference>
<dbReference type="PANTHER" id="PTHR47984">
    <property type="entry name" value="OS01G0323000 PROTEIN"/>
    <property type="match status" value="1"/>
</dbReference>
<accession>A0A6A4PJ18</accession>
<feature type="transmembrane region" description="Helical" evidence="14">
    <location>
        <begin position="20"/>
        <end position="43"/>
    </location>
</feature>
<evidence type="ECO:0000256" key="9">
    <source>
        <dbReference type="ARBA" id="ARBA00022989"/>
    </source>
</evidence>
<sequence length="179" mass="19683">MASDLNSGLSKKTSVFGLKVWELMGLIVGMLLIVILVVVSICLSSRKKSKRVKDMLPHSLMLSVTEEIKEIRVDQSSGNNHPQNGAFMSLYDNFTDRESEKVFIEAKNGDYSSRSGSFVHVEKDAGGSQSGEESGEKSLYRSSSHRITAPSPLSGLPEFSQLGWGHRFTLRDLEVATNS</sequence>
<evidence type="ECO:0000256" key="7">
    <source>
        <dbReference type="ARBA" id="ARBA00022777"/>
    </source>
</evidence>
<proteinExistence type="predicted"/>
<dbReference type="OrthoDB" id="1723657at2759"/>
<comment type="caution">
    <text evidence="15">The sequence shown here is derived from an EMBL/GenBank/DDBJ whole genome shotgun (WGS) entry which is preliminary data.</text>
</comment>
<keyword evidence="10 14" id="KW-0472">Membrane</keyword>
<comment type="catalytic activity">
    <reaction evidence="11">
        <text>L-threonyl-[protein] + ATP = O-phospho-L-threonyl-[protein] + ADP + H(+)</text>
        <dbReference type="Rhea" id="RHEA:46608"/>
        <dbReference type="Rhea" id="RHEA-COMP:11060"/>
        <dbReference type="Rhea" id="RHEA-COMP:11605"/>
        <dbReference type="ChEBI" id="CHEBI:15378"/>
        <dbReference type="ChEBI" id="CHEBI:30013"/>
        <dbReference type="ChEBI" id="CHEBI:30616"/>
        <dbReference type="ChEBI" id="CHEBI:61977"/>
        <dbReference type="ChEBI" id="CHEBI:456216"/>
        <dbReference type="EC" id="2.7.11.1"/>
    </reaction>
</comment>
<dbReference type="GO" id="GO:0016020">
    <property type="term" value="C:membrane"/>
    <property type="evidence" value="ECO:0007669"/>
    <property type="project" value="UniProtKB-SubCell"/>
</dbReference>
<comment type="subcellular location">
    <subcellularLocation>
        <location evidence="1">Membrane</location>
        <topology evidence="1">Single-pass membrane protein</topology>
    </subcellularLocation>
</comment>
<keyword evidence="4" id="KW-0808">Transferase</keyword>
<keyword evidence="16" id="KW-1185">Reference proteome</keyword>
<dbReference type="EMBL" id="WOCE01000013">
    <property type="protein sequence ID" value="KAE9601538.1"/>
    <property type="molecule type" value="Genomic_DNA"/>
</dbReference>
<evidence type="ECO:0000256" key="11">
    <source>
        <dbReference type="ARBA" id="ARBA00047899"/>
    </source>
</evidence>
<evidence type="ECO:0000256" key="12">
    <source>
        <dbReference type="ARBA" id="ARBA00048679"/>
    </source>
</evidence>
<name>A0A6A4PJ18_LUPAL</name>
<dbReference type="GO" id="GO:0004674">
    <property type="term" value="F:protein serine/threonine kinase activity"/>
    <property type="evidence" value="ECO:0007669"/>
    <property type="project" value="UniProtKB-EC"/>
</dbReference>
<evidence type="ECO:0000256" key="2">
    <source>
        <dbReference type="ARBA" id="ARBA00012513"/>
    </source>
</evidence>
<evidence type="ECO:0000256" key="5">
    <source>
        <dbReference type="ARBA" id="ARBA00022692"/>
    </source>
</evidence>
<dbReference type="EC" id="2.7.11.1" evidence="2"/>
<keyword evidence="8" id="KW-0067">ATP-binding</keyword>
<dbReference type="AlphaFoldDB" id="A0A6A4PJ18"/>
<evidence type="ECO:0000256" key="8">
    <source>
        <dbReference type="ARBA" id="ARBA00022840"/>
    </source>
</evidence>
<evidence type="ECO:0000256" key="10">
    <source>
        <dbReference type="ARBA" id="ARBA00023136"/>
    </source>
</evidence>
<organism evidence="15 16">
    <name type="scientific">Lupinus albus</name>
    <name type="common">White lupine</name>
    <name type="synonym">Lupinus termis</name>
    <dbReference type="NCBI Taxonomy" id="3870"/>
    <lineage>
        <taxon>Eukaryota</taxon>
        <taxon>Viridiplantae</taxon>
        <taxon>Streptophyta</taxon>
        <taxon>Embryophyta</taxon>
        <taxon>Tracheophyta</taxon>
        <taxon>Spermatophyta</taxon>
        <taxon>Magnoliopsida</taxon>
        <taxon>eudicotyledons</taxon>
        <taxon>Gunneridae</taxon>
        <taxon>Pentapetalae</taxon>
        <taxon>rosids</taxon>
        <taxon>fabids</taxon>
        <taxon>Fabales</taxon>
        <taxon>Fabaceae</taxon>
        <taxon>Papilionoideae</taxon>
        <taxon>50 kb inversion clade</taxon>
        <taxon>genistoids sensu lato</taxon>
        <taxon>core genistoids</taxon>
        <taxon>Genisteae</taxon>
        <taxon>Lupinus</taxon>
    </lineage>
</organism>
<reference evidence="16" key="1">
    <citation type="journal article" date="2020" name="Nat. Commun.">
        <title>Genome sequence of the cluster root forming white lupin.</title>
        <authorList>
            <person name="Hufnagel B."/>
            <person name="Marques A."/>
            <person name="Soriano A."/>
            <person name="Marques L."/>
            <person name="Divol F."/>
            <person name="Doumas P."/>
            <person name="Sallet E."/>
            <person name="Mancinotti D."/>
            <person name="Carrere S."/>
            <person name="Marande W."/>
            <person name="Arribat S."/>
            <person name="Keller J."/>
            <person name="Huneau C."/>
            <person name="Blein T."/>
            <person name="Aime D."/>
            <person name="Laguerre M."/>
            <person name="Taylor J."/>
            <person name="Schubert V."/>
            <person name="Nelson M."/>
            <person name="Geu-Flores F."/>
            <person name="Crespi M."/>
            <person name="Gallardo-Guerrero K."/>
            <person name="Delaux P.-M."/>
            <person name="Salse J."/>
            <person name="Berges H."/>
            <person name="Guyot R."/>
            <person name="Gouzy J."/>
            <person name="Peret B."/>
        </authorList>
    </citation>
    <scope>NUCLEOTIDE SEQUENCE [LARGE SCALE GENOMIC DNA]</scope>
    <source>
        <strain evidence="16">cv. Amiga</strain>
    </source>
</reference>
<evidence type="ECO:0000256" key="1">
    <source>
        <dbReference type="ARBA" id="ARBA00004167"/>
    </source>
</evidence>
<evidence type="ECO:0000313" key="15">
    <source>
        <dbReference type="EMBL" id="KAE9601538.1"/>
    </source>
</evidence>
<keyword evidence="5 14" id="KW-0812">Transmembrane</keyword>
<evidence type="ECO:0000256" key="3">
    <source>
        <dbReference type="ARBA" id="ARBA00022553"/>
    </source>
</evidence>
<dbReference type="Proteomes" id="UP000447434">
    <property type="component" value="Chromosome 13"/>
</dbReference>
<gene>
    <name evidence="15" type="ORF">Lalb_Chr13g0298881</name>
</gene>
<keyword evidence="9 14" id="KW-1133">Transmembrane helix</keyword>
<protein>
    <recommendedName>
        <fullName evidence="2">non-specific serine/threonine protein kinase</fullName>
        <ecNumber evidence="2">2.7.11.1</ecNumber>
    </recommendedName>
</protein>
<evidence type="ECO:0000256" key="13">
    <source>
        <dbReference type="SAM" id="MobiDB-lite"/>
    </source>
</evidence>
<keyword evidence="6" id="KW-0547">Nucleotide-binding</keyword>
<keyword evidence="3" id="KW-0597">Phosphoprotein</keyword>
<evidence type="ECO:0000256" key="4">
    <source>
        <dbReference type="ARBA" id="ARBA00022679"/>
    </source>
</evidence>
<evidence type="ECO:0000256" key="14">
    <source>
        <dbReference type="SAM" id="Phobius"/>
    </source>
</evidence>
<dbReference type="GO" id="GO:0005524">
    <property type="term" value="F:ATP binding"/>
    <property type="evidence" value="ECO:0007669"/>
    <property type="project" value="UniProtKB-KW"/>
</dbReference>
<comment type="catalytic activity">
    <reaction evidence="12">
        <text>L-seryl-[protein] + ATP = O-phospho-L-seryl-[protein] + ADP + H(+)</text>
        <dbReference type="Rhea" id="RHEA:17989"/>
        <dbReference type="Rhea" id="RHEA-COMP:9863"/>
        <dbReference type="Rhea" id="RHEA-COMP:11604"/>
        <dbReference type="ChEBI" id="CHEBI:15378"/>
        <dbReference type="ChEBI" id="CHEBI:29999"/>
        <dbReference type="ChEBI" id="CHEBI:30616"/>
        <dbReference type="ChEBI" id="CHEBI:83421"/>
        <dbReference type="ChEBI" id="CHEBI:456216"/>
        <dbReference type="EC" id="2.7.11.1"/>
    </reaction>
</comment>
<evidence type="ECO:0000256" key="6">
    <source>
        <dbReference type="ARBA" id="ARBA00022741"/>
    </source>
</evidence>
<feature type="region of interest" description="Disordered" evidence="13">
    <location>
        <begin position="122"/>
        <end position="155"/>
    </location>
</feature>
<dbReference type="InterPro" id="IPR052232">
    <property type="entry name" value="RLK_Ser/Thr-Kinase"/>
</dbReference>